<comment type="caution">
    <text evidence="2">The sequence shown here is derived from an EMBL/GenBank/DDBJ whole genome shotgun (WGS) entry which is preliminary data.</text>
</comment>
<dbReference type="Gene3D" id="3.30.750.70">
    <property type="entry name" value="4-hydroxybutyrate coenzyme like domains"/>
    <property type="match status" value="1"/>
</dbReference>
<dbReference type="InterPro" id="IPR026888">
    <property type="entry name" value="AcetylCoA_hyd_C"/>
</dbReference>
<protein>
    <submittedName>
        <fullName evidence="2">Acetyl-CoA hydrolase/transferase family protein</fullName>
    </submittedName>
</protein>
<keyword evidence="2" id="KW-0378">Hydrolase</keyword>
<dbReference type="Pfam" id="PF13336">
    <property type="entry name" value="AcetylCoA_hyd_C"/>
    <property type="match status" value="1"/>
</dbReference>
<evidence type="ECO:0000313" key="3">
    <source>
        <dbReference type="Proteomes" id="UP001597237"/>
    </source>
</evidence>
<dbReference type="Gene3D" id="3.40.1080.20">
    <property type="entry name" value="Acetyl-CoA hydrolase/transferase C-terminal domain"/>
    <property type="match status" value="1"/>
</dbReference>
<dbReference type="Proteomes" id="UP001597237">
    <property type="component" value="Unassembled WGS sequence"/>
</dbReference>
<organism evidence="2 3">
    <name type="scientific">Phenylobacterium terrae</name>
    <dbReference type="NCBI Taxonomy" id="2665495"/>
    <lineage>
        <taxon>Bacteria</taxon>
        <taxon>Pseudomonadati</taxon>
        <taxon>Pseudomonadota</taxon>
        <taxon>Alphaproteobacteria</taxon>
        <taxon>Caulobacterales</taxon>
        <taxon>Caulobacteraceae</taxon>
        <taxon>Phenylobacterium</taxon>
    </lineage>
</organism>
<name>A0ABW4MX58_9CAUL</name>
<dbReference type="EMBL" id="JBHUEY010000001">
    <property type="protein sequence ID" value="MFD1782460.1"/>
    <property type="molecule type" value="Genomic_DNA"/>
</dbReference>
<keyword evidence="3" id="KW-1185">Reference proteome</keyword>
<gene>
    <name evidence="2" type="ORF">ACFSC0_03560</name>
</gene>
<feature type="domain" description="Acetyl-CoA hydrolase/transferase C-terminal" evidence="1">
    <location>
        <begin position="267"/>
        <end position="418"/>
    </location>
</feature>
<evidence type="ECO:0000259" key="1">
    <source>
        <dbReference type="Pfam" id="PF13336"/>
    </source>
</evidence>
<evidence type="ECO:0000313" key="2">
    <source>
        <dbReference type="EMBL" id="MFD1782460.1"/>
    </source>
</evidence>
<sequence>MDDAPSARLDLAQVDFREIVRPGDMVVWTPGAGEPVSLIERLLAQRHEIGPFRVFLGGSYSGVVRPEHADVIQFFGLGGIGANRELCRAGRMEVIPCAYSEIPRLLTAGALAADVVIAQVSAPDSAGRRSFGGACGYIAAPLARARTVVAEVNALAPRTASRARFDRADLMVEVSRALVAQPAGPPDAVEARIAARVAERVADGATIQLGVGKLPGAVLGALSGHRDLGLHTGIVGDGVVDLIERGVITNAAKTELKGIGVTGSLLGSEALYRFADGRNDLLIEPVEYTHAAPVLAALPRFTAINSALEVDLTGQVGAELADGVFVGAVGGQADFVRGALAAEGGRSIIALPSRTRRGEGRIVARLASGTVTTPRSDADLVVTEHGVAELRGQPIRERVRRMIAIAHPDDREALAREARDGPAGW</sequence>
<dbReference type="Gene3D" id="3.40.1080.10">
    <property type="entry name" value="Glutaconate Coenzyme A-transferase"/>
    <property type="match status" value="1"/>
</dbReference>
<reference evidence="3" key="1">
    <citation type="journal article" date="2019" name="Int. J. Syst. Evol. Microbiol.">
        <title>The Global Catalogue of Microorganisms (GCM) 10K type strain sequencing project: providing services to taxonomists for standard genome sequencing and annotation.</title>
        <authorList>
            <consortium name="The Broad Institute Genomics Platform"/>
            <consortium name="The Broad Institute Genome Sequencing Center for Infectious Disease"/>
            <person name="Wu L."/>
            <person name="Ma J."/>
        </authorList>
    </citation>
    <scope>NUCLEOTIDE SEQUENCE [LARGE SCALE GENOMIC DNA]</scope>
    <source>
        <strain evidence="3">DFY28</strain>
    </source>
</reference>
<proteinExistence type="predicted"/>
<dbReference type="InterPro" id="IPR046433">
    <property type="entry name" value="ActCoA_hydro"/>
</dbReference>
<dbReference type="PANTHER" id="PTHR21432:SF20">
    <property type="entry name" value="ACETYL-COA HYDROLASE"/>
    <property type="match status" value="1"/>
</dbReference>
<accession>A0ABW4MX58</accession>
<dbReference type="GO" id="GO:0016787">
    <property type="term" value="F:hydrolase activity"/>
    <property type="evidence" value="ECO:0007669"/>
    <property type="project" value="UniProtKB-KW"/>
</dbReference>
<dbReference type="RefSeq" id="WP_377280486.1">
    <property type="nucleotide sequence ID" value="NZ_JBHRSI010000001.1"/>
</dbReference>
<dbReference type="InterPro" id="IPR037171">
    <property type="entry name" value="NagB/RpiA_transferase-like"/>
</dbReference>
<dbReference type="SUPFAM" id="SSF100950">
    <property type="entry name" value="NagB/RpiA/CoA transferase-like"/>
    <property type="match status" value="2"/>
</dbReference>
<dbReference type="InterPro" id="IPR038460">
    <property type="entry name" value="AcetylCoA_hyd_C_sf"/>
</dbReference>
<dbReference type="PANTHER" id="PTHR21432">
    <property type="entry name" value="ACETYL-COA HYDROLASE-RELATED"/>
    <property type="match status" value="1"/>
</dbReference>